<organism evidence="9 10">
    <name type="scientific">Priapulus caudatus</name>
    <name type="common">Priapulid worm</name>
    <dbReference type="NCBI Taxonomy" id="37621"/>
    <lineage>
        <taxon>Eukaryota</taxon>
        <taxon>Metazoa</taxon>
        <taxon>Ecdysozoa</taxon>
        <taxon>Scalidophora</taxon>
        <taxon>Priapulida</taxon>
        <taxon>Priapulimorpha</taxon>
        <taxon>Priapulimorphida</taxon>
        <taxon>Priapulidae</taxon>
        <taxon>Priapulus</taxon>
    </lineage>
</organism>
<keyword evidence="5" id="KW-0472">Membrane</keyword>
<evidence type="ECO:0000313" key="9">
    <source>
        <dbReference type="Proteomes" id="UP000695022"/>
    </source>
</evidence>
<dbReference type="InterPro" id="IPR045860">
    <property type="entry name" value="Snake_toxin-like_sf"/>
</dbReference>
<evidence type="ECO:0000256" key="8">
    <source>
        <dbReference type="ARBA" id="ARBA00023288"/>
    </source>
</evidence>
<keyword evidence="2" id="KW-1003">Cell membrane</keyword>
<gene>
    <name evidence="10" type="primary">LOC106812269</name>
</gene>
<sequence length="185" mass="20612">MISILKMSQTLRMQSAMAYRVYVSGILLLYFTTEAQMVISRQSEEITCYTCKPKENNDECNKIAIDVPCPKGTEFCQSMHRMDVETGASVYMHKFCAKPINCTEETVGCKEMDAGGLKLVECVSCCDESYCNRWAPTNHTNAILQSSNPANSSPTLTSRSSLFVLLLCCILSSLHTSIHLPWIGQ</sequence>
<dbReference type="Pfam" id="PF16975">
    <property type="entry name" value="UPAR_LY6_2"/>
    <property type="match status" value="1"/>
</dbReference>
<protein>
    <submittedName>
        <fullName evidence="10">Ly6/PLAUR domain-containing protein 6-like isoform X1</fullName>
    </submittedName>
</protein>
<evidence type="ECO:0000256" key="3">
    <source>
        <dbReference type="ARBA" id="ARBA00022622"/>
    </source>
</evidence>
<evidence type="ECO:0000256" key="1">
    <source>
        <dbReference type="ARBA" id="ARBA00004609"/>
    </source>
</evidence>
<evidence type="ECO:0000256" key="4">
    <source>
        <dbReference type="ARBA" id="ARBA00022729"/>
    </source>
</evidence>
<dbReference type="PANTHER" id="PTHR31171">
    <property type="entry name" value="LY6/PLAUR DOMAIN-CONTAINING PROTEIN 6"/>
    <property type="match status" value="1"/>
</dbReference>
<name>A0ABM1EHB9_PRICU</name>
<evidence type="ECO:0000313" key="10">
    <source>
        <dbReference type="RefSeq" id="XP_014671590.1"/>
    </source>
</evidence>
<evidence type="ECO:0000256" key="7">
    <source>
        <dbReference type="ARBA" id="ARBA00023180"/>
    </source>
</evidence>
<keyword evidence="8" id="KW-0449">Lipoprotein</keyword>
<keyword evidence="7" id="KW-0325">Glycoprotein</keyword>
<evidence type="ECO:0000256" key="5">
    <source>
        <dbReference type="ARBA" id="ARBA00023136"/>
    </source>
</evidence>
<evidence type="ECO:0000256" key="2">
    <source>
        <dbReference type="ARBA" id="ARBA00022475"/>
    </source>
</evidence>
<dbReference type="CDD" id="cd23567">
    <property type="entry name" value="TFP_LU_ECD_LYPD6_like"/>
    <property type="match status" value="1"/>
</dbReference>
<keyword evidence="4" id="KW-0732">Signal</keyword>
<dbReference type="RefSeq" id="XP_014671590.1">
    <property type="nucleotide sequence ID" value="XM_014816104.1"/>
</dbReference>
<keyword evidence="9" id="KW-1185">Reference proteome</keyword>
<dbReference type="Gene3D" id="2.10.60.10">
    <property type="entry name" value="CD59"/>
    <property type="match status" value="1"/>
</dbReference>
<dbReference type="PANTHER" id="PTHR31171:SF3">
    <property type="entry name" value="LY6_PLAUR DOMAIN-CONTAINING PROTEIN 6B"/>
    <property type="match status" value="1"/>
</dbReference>
<proteinExistence type="predicted"/>
<dbReference type="GeneID" id="106812269"/>
<reference evidence="10" key="1">
    <citation type="submission" date="2025-08" db="UniProtKB">
        <authorList>
            <consortium name="RefSeq"/>
        </authorList>
    </citation>
    <scope>IDENTIFICATION</scope>
</reference>
<keyword evidence="3" id="KW-0336">GPI-anchor</keyword>
<evidence type="ECO:0000256" key="6">
    <source>
        <dbReference type="ARBA" id="ARBA00023157"/>
    </source>
</evidence>
<keyword evidence="6" id="KW-1015">Disulfide bond</keyword>
<dbReference type="InterPro" id="IPR039457">
    <property type="entry name" value="LYPD6-like"/>
</dbReference>
<comment type="subcellular location">
    <subcellularLocation>
        <location evidence="1">Cell membrane</location>
        <topology evidence="1">Lipid-anchor</topology>
        <topology evidence="1">GPI-anchor</topology>
    </subcellularLocation>
</comment>
<accession>A0ABM1EHB9</accession>
<dbReference type="Proteomes" id="UP000695022">
    <property type="component" value="Unplaced"/>
</dbReference>
<dbReference type="SUPFAM" id="SSF57302">
    <property type="entry name" value="Snake toxin-like"/>
    <property type="match status" value="1"/>
</dbReference>